<dbReference type="Gene3D" id="3.90.1150.10">
    <property type="entry name" value="Aspartate Aminotransferase, domain 1"/>
    <property type="match status" value="1"/>
</dbReference>
<dbReference type="InterPro" id="IPR015422">
    <property type="entry name" value="PyrdxlP-dep_Trfase_small"/>
</dbReference>
<accession>A0A0N1N5B1</accession>
<dbReference type="SUPFAM" id="SSF53383">
    <property type="entry name" value="PLP-dependent transferases"/>
    <property type="match status" value="1"/>
</dbReference>
<comment type="cofactor">
    <cofactor evidence="1">
        <name>pyridoxal 5'-phosphate</name>
        <dbReference type="ChEBI" id="CHEBI:597326"/>
    </cofactor>
</comment>
<dbReference type="InterPro" id="IPR005814">
    <property type="entry name" value="Aminotrans_3"/>
</dbReference>
<dbReference type="InterPro" id="IPR049704">
    <property type="entry name" value="Aminotrans_3_PPA_site"/>
</dbReference>
<keyword evidence="5" id="KW-0032">Aminotransferase</keyword>
<dbReference type="PROSITE" id="PS00600">
    <property type="entry name" value="AA_TRANSFER_CLASS_3"/>
    <property type="match status" value="1"/>
</dbReference>
<dbReference type="EMBL" id="JUFX02000190">
    <property type="protein sequence ID" value="KPH86861.1"/>
    <property type="molecule type" value="Genomic_DNA"/>
</dbReference>
<comment type="similarity">
    <text evidence="2 4">Belongs to the class-III pyridoxal-phosphate-dependent aminotransferase family.</text>
</comment>
<dbReference type="InterPro" id="IPR015421">
    <property type="entry name" value="PyrdxlP-dep_Trfase_major"/>
</dbReference>
<dbReference type="GO" id="GO:0008483">
    <property type="term" value="F:transaminase activity"/>
    <property type="evidence" value="ECO:0007669"/>
    <property type="project" value="UniProtKB-KW"/>
</dbReference>
<dbReference type="GO" id="GO:0030170">
    <property type="term" value="F:pyridoxal phosphate binding"/>
    <property type="evidence" value="ECO:0007669"/>
    <property type="project" value="InterPro"/>
</dbReference>
<dbReference type="PIRSF" id="PIRSF000521">
    <property type="entry name" value="Transaminase_4ab_Lys_Orn"/>
    <property type="match status" value="1"/>
</dbReference>
<dbReference type="Gene3D" id="3.40.640.10">
    <property type="entry name" value="Type I PLP-dependent aspartate aminotransferase-like (Major domain)"/>
    <property type="match status" value="1"/>
</dbReference>
<dbReference type="AlphaFoldDB" id="A0A0N1N5B1"/>
<proteinExistence type="inferred from homology"/>
<protein>
    <submittedName>
        <fullName evidence="5">Aminotransferase</fullName>
    </submittedName>
</protein>
<comment type="caution">
    <text evidence="5">The sequence shown here is derived from an EMBL/GenBank/DDBJ whole genome shotgun (WGS) entry which is preliminary data.</text>
</comment>
<dbReference type="OrthoDB" id="9801834at2"/>
<dbReference type="Proteomes" id="UP000031553">
    <property type="component" value="Unassembled WGS sequence"/>
</dbReference>
<evidence type="ECO:0000256" key="1">
    <source>
        <dbReference type="ARBA" id="ARBA00001933"/>
    </source>
</evidence>
<evidence type="ECO:0000256" key="2">
    <source>
        <dbReference type="ARBA" id="ARBA00008954"/>
    </source>
</evidence>
<evidence type="ECO:0000313" key="6">
    <source>
        <dbReference type="Proteomes" id="UP000031553"/>
    </source>
</evidence>
<keyword evidence="5" id="KW-0808">Transferase</keyword>
<dbReference type="CDD" id="cd00610">
    <property type="entry name" value="OAT_like"/>
    <property type="match status" value="1"/>
</dbReference>
<reference evidence="5 6" key="1">
    <citation type="submission" date="2015-07" db="EMBL/GenBank/DDBJ databases">
        <title>Draft Genome Sequence of Komagataeibacter intermedius Strain AF2, Isolated from Kombucha Tea.</title>
        <authorList>
            <person name="Santos R.A."/>
            <person name="Berretta A.A."/>
            <person name="Barud H.S."/>
            <person name="Ribeiro S.J."/>
            <person name="Gonzalez-Garcia L.N."/>
            <person name="Zucchi T.D."/>
            <person name="Goldman G.H."/>
            <person name="Riano-Pachon D.M."/>
        </authorList>
    </citation>
    <scope>NUCLEOTIDE SEQUENCE [LARGE SCALE GENOMIC DNA]</scope>
    <source>
        <strain evidence="5 6">AF2</strain>
    </source>
</reference>
<keyword evidence="3 4" id="KW-0663">Pyridoxal phosphate</keyword>
<organism evidence="5 6">
    <name type="scientific">Komagataeibacter intermedius AF2</name>
    <dbReference type="NCBI Taxonomy" id="1458464"/>
    <lineage>
        <taxon>Bacteria</taxon>
        <taxon>Pseudomonadati</taxon>
        <taxon>Pseudomonadota</taxon>
        <taxon>Alphaproteobacteria</taxon>
        <taxon>Acetobacterales</taxon>
        <taxon>Acetobacteraceae</taxon>
        <taxon>Komagataeibacter</taxon>
    </lineage>
</organism>
<sequence length="446" mass="49316">MMTSRLVYGLSHLSNSAMSSGVDMVSGSGVFVFDSSGKDYIDAVSALFCATLGFHNERLIEAATRQMRELPVYPTALNRTVPVVHALADALSAAAPIPDAHVLFATTGSEAIETLIKTTWYINKQRNPKRHKIITRRGSYHGSTIFATRLGGIESIINSFDLTGDDILYAAQPRWPRDALAGETEEDYAHRLARELAELIDQTGAENIAAFLCEPVSIAGGMYPAPEGYFEAIRNVLSMRDIPLYFDEIVTGFGRTGKMWGSQTVNQTPDCLVASKGLSAAYQPISAVVMNDDFHSALVDCSIMHHGFHHGGTYHAHPVAAAVALETLKIYEDERIVDHVRDISEHWIKMISKLAAHELVRSTRTIGLLSAIEVGFRSYRELDFRNDEKRDIKRSVVKACMEHGVLIRISYDSIILAPPLIISKKDIDELEQRMTKAFNTVLFSTA</sequence>
<dbReference type="InterPro" id="IPR015424">
    <property type="entry name" value="PyrdxlP-dep_Trfase"/>
</dbReference>
<evidence type="ECO:0000313" key="5">
    <source>
        <dbReference type="EMBL" id="KPH86861.1"/>
    </source>
</evidence>
<gene>
    <name evidence="5" type="ORF">GLUCOINTEAF2_0202495</name>
</gene>
<dbReference type="Pfam" id="PF00202">
    <property type="entry name" value="Aminotran_3"/>
    <property type="match status" value="1"/>
</dbReference>
<evidence type="ECO:0000256" key="3">
    <source>
        <dbReference type="ARBA" id="ARBA00022898"/>
    </source>
</evidence>
<name>A0A0N1N5B1_9PROT</name>
<dbReference type="PANTHER" id="PTHR43094:SF1">
    <property type="entry name" value="AMINOTRANSFERASE CLASS-III"/>
    <property type="match status" value="1"/>
</dbReference>
<evidence type="ECO:0000256" key="4">
    <source>
        <dbReference type="RuleBase" id="RU003560"/>
    </source>
</evidence>
<dbReference type="PANTHER" id="PTHR43094">
    <property type="entry name" value="AMINOTRANSFERASE"/>
    <property type="match status" value="1"/>
</dbReference>